<keyword evidence="2" id="KW-1185">Reference proteome</keyword>
<reference evidence="2" key="1">
    <citation type="submission" date="2015-09" db="EMBL/GenBank/DDBJ databases">
        <title>Complete genome of Arthrobacter alpinus strain R3.8.</title>
        <authorList>
            <person name="See-Too W.S."/>
            <person name="Chan K.G."/>
        </authorList>
    </citation>
    <scope>NUCLEOTIDE SEQUENCE [LARGE SCALE GENOMIC DNA]</scope>
    <source>
        <strain evidence="2">R3.8</strain>
    </source>
</reference>
<dbReference type="InterPro" id="IPR029052">
    <property type="entry name" value="Metallo-depent_PP-like"/>
</dbReference>
<dbReference type="Proteomes" id="UP000062833">
    <property type="component" value="Chromosome"/>
</dbReference>
<gene>
    <name evidence="1" type="ORF">AOC05_15350</name>
</gene>
<protein>
    <recommendedName>
        <fullName evidence="3">Calcineurin-like phosphoesterase domain-containing protein</fullName>
    </recommendedName>
</protein>
<dbReference type="SUPFAM" id="SSF56300">
    <property type="entry name" value="Metallo-dependent phosphatases"/>
    <property type="match status" value="1"/>
</dbReference>
<proteinExistence type="predicted"/>
<dbReference type="KEGG" id="aaq:AOC05_15350"/>
<evidence type="ECO:0008006" key="3">
    <source>
        <dbReference type="Google" id="ProtNLM"/>
    </source>
</evidence>
<dbReference type="AlphaFoldDB" id="A0A0M4R0D3"/>
<evidence type="ECO:0000313" key="2">
    <source>
        <dbReference type="Proteomes" id="UP000062833"/>
    </source>
</evidence>
<dbReference type="Gene3D" id="3.60.21.10">
    <property type="match status" value="1"/>
</dbReference>
<sequence>MGCRATFVGDLVDRGLDSPGVLRLVTGLGGNAHAHAYAVPGDHEDKLVCALKVKKVTMGYGLPVRLPWAEDYRGKATVLYGHSPTWRRNG</sequence>
<accession>A0A0M4R0D3</accession>
<evidence type="ECO:0000313" key="1">
    <source>
        <dbReference type="EMBL" id="ALE93377.1"/>
    </source>
</evidence>
<name>A0A0M4R0D3_9MICC</name>
<organism evidence="1 2">
    <name type="scientific">Arthrobacter alpinus</name>
    <dbReference type="NCBI Taxonomy" id="656366"/>
    <lineage>
        <taxon>Bacteria</taxon>
        <taxon>Bacillati</taxon>
        <taxon>Actinomycetota</taxon>
        <taxon>Actinomycetes</taxon>
        <taxon>Micrococcales</taxon>
        <taxon>Micrococcaceae</taxon>
        <taxon>Arthrobacter</taxon>
    </lineage>
</organism>
<dbReference type="EMBL" id="CP012677">
    <property type="protein sequence ID" value="ALE93377.1"/>
    <property type="molecule type" value="Genomic_DNA"/>
</dbReference>